<keyword evidence="1" id="KW-0812">Transmembrane</keyword>
<reference evidence="3" key="1">
    <citation type="submission" date="2017-09" db="EMBL/GenBank/DDBJ databases">
        <title>Depth-based differentiation of microbial function through sediment-hosted aquifers and enrichment of novel symbionts in the deep terrestrial subsurface.</title>
        <authorList>
            <person name="Probst A.J."/>
            <person name="Ladd B."/>
            <person name="Jarett J.K."/>
            <person name="Geller-Mcgrath D.E."/>
            <person name="Sieber C.M.K."/>
            <person name="Emerson J.B."/>
            <person name="Anantharaman K."/>
            <person name="Thomas B.C."/>
            <person name="Malmstrom R."/>
            <person name="Stieglmeier M."/>
            <person name="Klingl A."/>
            <person name="Woyke T."/>
            <person name="Ryan C.M."/>
            <person name="Banfield J.F."/>
        </authorList>
    </citation>
    <scope>NUCLEOTIDE SEQUENCE [LARGE SCALE GENOMIC DNA]</scope>
</reference>
<dbReference type="EMBL" id="PFWU01000036">
    <property type="protein sequence ID" value="PJA45474.1"/>
    <property type="molecule type" value="Genomic_DNA"/>
</dbReference>
<sequence>MNTAIVALDLALAVSGLLIVLHSRTKDNITWWSLLAYPAYWGGGLALGHLFIVVGLRPMLRADDAGLVALLIYYLCCAFWGGLMVHLWYRLDGR</sequence>
<feature type="transmembrane region" description="Helical" evidence="1">
    <location>
        <begin position="68"/>
        <end position="89"/>
    </location>
</feature>
<accession>A0A2M7XC83</accession>
<evidence type="ECO:0000313" key="3">
    <source>
        <dbReference type="Proteomes" id="UP000229385"/>
    </source>
</evidence>
<keyword evidence="1" id="KW-0472">Membrane</keyword>
<name>A0A2M7XC83_9BACT</name>
<comment type="caution">
    <text evidence="2">The sequence shown here is derived from an EMBL/GenBank/DDBJ whole genome shotgun (WGS) entry which is preliminary data.</text>
</comment>
<feature type="transmembrane region" description="Helical" evidence="1">
    <location>
        <begin position="35"/>
        <end position="56"/>
    </location>
</feature>
<organism evidence="2 3">
    <name type="scientific">Candidatus Uhrbacteria bacterium CG_4_9_14_3_um_filter_50_9</name>
    <dbReference type="NCBI Taxonomy" id="1975035"/>
    <lineage>
        <taxon>Bacteria</taxon>
        <taxon>Candidatus Uhriibacteriota</taxon>
    </lineage>
</organism>
<protein>
    <submittedName>
        <fullName evidence="2">Uncharacterized protein</fullName>
    </submittedName>
</protein>
<evidence type="ECO:0000256" key="1">
    <source>
        <dbReference type="SAM" id="Phobius"/>
    </source>
</evidence>
<gene>
    <name evidence="2" type="ORF">CO174_03140</name>
</gene>
<proteinExistence type="predicted"/>
<keyword evidence="1" id="KW-1133">Transmembrane helix</keyword>
<evidence type="ECO:0000313" key="2">
    <source>
        <dbReference type="EMBL" id="PJA45474.1"/>
    </source>
</evidence>
<dbReference type="AlphaFoldDB" id="A0A2M7XC83"/>
<dbReference type="Proteomes" id="UP000229385">
    <property type="component" value="Unassembled WGS sequence"/>
</dbReference>